<keyword evidence="1" id="KW-0472">Membrane</keyword>
<dbReference type="PANTHER" id="PTHR42736">
    <property type="entry name" value="PROTEIN-GLUTAMINE GAMMA-GLUTAMYLTRANSFERASE"/>
    <property type="match status" value="1"/>
</dbReference>
<accession>A0A557SHE3</accession>
<evidence type="ECO:0000259" key="2">
    <source>
        <dbReference type="SMART" id="SM00460"/>
    </source>
</evidence>
<dbReference type="EMBL" id="VMNH01000005">
    <property type="protein sequence ID" value="TVO76835.1"/>
    <property type="molecule type" value="Genomic_DNA"/>
</dbReference>
<protein>
    <submittedName>
        <fullName evidence="3">DUF3488 domain-containing protein</fullName>
    </submittedName>
</protein>
<dbReference type="InterPro" id="IPR002931">
    <property type="entry name" value="Transglutaminase-like"/>
</dbReference>
<name>A0A557SHE3_9GAMM</name>
<dbReference type="InterPro" id="IPR021878">
    <property type="entry name" value="TgpA_N"/>
</dbReference>
<feature type="transmembrane region" description="Helical" evidence="1">
    <location>
        <begin position="165"/>
        <end position="182"/>
    </location>
</feature>
<dbReference type="OrthoDB" id="9804872at2"/>
<keyword evidence="4" id="KW-1185">Reference proteome</keyword>
<reference evidence="3 4" key="1">
    <citation type="submission" date="2019-07" db="EMBL/GenBank/DDBJ databases">
        <title>The pathways for chlorine oxyanion respiration interact through the shared metabolite chlorate.</title>
        <authorList>
            <person name="Barnum T.P."/>
            <person name="Cheng Y."/>
            <person name="Hill K.A."/>
            <person name="Lucas L.N."/>
            <person name="Carlson H.K."/>
            <person name="Coates J.D."/>
        </authorList>
    </citation>
    <scope>NUCLEOTIDE SEQUENCE [LARGE SCALE GENOMIC DNA]</scope>
    <source>
        <strain evidence="3 4">BK-1</strain>
    </source>
</reference>
<dbReference type="RefSeq" id="WP_144357964.1">
    <property type="nucleotide sequence ID" value="NZ_VMNH01000005.1"/>
</dbReference>
<dbReference type="Gene3D" id="3.10.620.30">
    <property type="match status" value="1"/>
</dbReference>
<proteinExistence type="predicted"/>
<gene>
    <name evidence="3" type="ORF">FHP88_05260</name>
</gene>
<dbReference type="InterPro" id="IPR025403">
    <property type="entry name" value="TgpA-like_C"/>
</dbReference>
<feature type="domain" description="Transglutaminase-like" evidence="2">
    <location>
        <begin position="399"/>
        <end position="470"/>
    </location>
</feature>
<sequence length="657" mass="75620">MKHADNINTPLLYRLSFITALVVAPHFQRLDLSITLALLAVLTLRLTTLYFTRWKPGRLLLFFVTILCAVLIFSVYPLLMGLEAKVALLSLMLSLKLMECRTQRDLKIVVFLGYFTLITHFLFDQEMLLVGYIFLMVIALTSLLVESSRSSKATGWRFTSLRYSASLLLQAMPIMLVLFFLFPRISGPLWNLGVDNSTGRTGLSDSMTPGSISNLIRSRAVAFRVDFDQAAPPPRQRYWRGPVLWRTDGKRWTRAKFLQAAPVTYRSSAQPIRYQVTLEPSPNDWLYALDLPETLPPEATLLPDFQILAKEIRNQRYRYAATSRLAYHTGPLNQREQRLALQLPDNITTRMEELVRQWRLEASTDRDLVNRALRHFRTEPFYYTLTPPLLGDNPSDQFLFESRRGFCEHYATSFTTLMRIAGIPSRVVTGYQGGELNPIGNYLIVRQSDAHAWSEVWLEESGWTRVDPTAAVAPERIEQTFEFDLEENSGLGIPVIFSAGDYGLFKNLTRQFRLGVDAANASWHRWILGYSKEQQQKLMQQFGLENLSAMKLALGMILATALLIPILLYLLRLRGEVKPDPVVKDYQRFCKRLSRTGIKRFPHEGPKDFAQRVMRKRPDLKPSVNAITQHYIKLRYGRSDGTKLRQQFHRLVRQFRA</sequence>
<dbReference type="Pfam" id="PF01841">
    <property type="entry name" value="Transglut_core"/>
    <property type="match status" value="1"/>
</dbReference>
<feature type="transmembrane region" description="Helical" evidence="1">
    <location>
        <begin position="34"/>
        <end position="52"/>
    </location>
</feature>
<feature type="transmembrane region" description="Helical" evidence="1">
    <location>
        <begin position="129"/>
        <end position="145"/>
    </location>
</feature>
<feature type="transmembrane region" description="Helical" evidence="1">
    <location>
        <begin position="105"/>
        <end position="123"/>
    </location>
</feature>
<dbReference type="Pfam" id="PF11992">
    <property type="entry name" value="TgpA_N"/>
    <property type="match status" value="1"/>
</dbReference>
<dbReference type="Proteomes" id="UP000316649">
    <property type="component" value="Unassembled WGS sequence"/>
</dbReference>
<feature type="transmembrane region" description="Helical" evidence="1">
    <location>
        <begin position="552"/>
        <end position="571"/>
    </location>
</feature>
<dbReference type="Pfam" id="PF13559">
    <property type="entry name" value="DUF4129"/>
    <property type="match status" value="1"/>
</dbReference>
<organism evidence="3 4">
    <name type="scientific">Sedimenticola selenatireducens</name>
    <dbReference type="NCBI Taxonomy" id="191960"/>
    <lineage>
        <taxon>Bacteria</taxon>
        <taxon>Pseudomonadati</taxon>
        <taxon>Pseudomonadota</taxon>
        <taxon>Gammaproteobacteria</taxon>
        <taxon>Chromatiales</taxon>
        <taxon>Sedimenticolaceae</taxon>
        <taxon>Sedimenticola</taxon>
    </lineage>
</organism>
<comment type="caution">
    <text evidence="3">The sequence shown here is derived from an EMBL/GenBank/DDBJ whole genome shotgun (WGS) entry which is preliminary data.</text>
</comment>
<dbReference type="PANTHER" id="PTHR42736:SF1">
    <property type="entry name" value="PROTEIN-GLUTAMINE GAMMA-GLUTAMYLTRANSFERASE"/>
    <property type="match status" value="1"/>
</dbReference>
<dbReference type="SMART" id="SM00460">
    <property type="entry name" value="TGc"/>
    <property type="match status" value="1"/>
</dbReference>
<evidence type="ECO:0000256" key="1">
    <source>
        <dbReference type="SAM" id="Phobius"/>
    </source>
</evidence>
<evidence type="ECO:0000313" key="4">
    <source>
        <dbReference type="Proteomes" id="UP000316649"/>
    </source>
</evidence>
<dbReference type="AlphaFoldDB" id="A0A557SHE3"/>
<keyword evidence="1" id="KW-0812">Transmembrane</keyword>
<evidence type="ECO:0000313" key="3">
    <source>
        <dbReference type="EMBL" id="TVO76835.1"/>
    </source>
</evidence>
<dbReference type="InterPro" id="IPR052901">
    <property type="entry name" value="Bact_TGase-like"/>
</dbReference>
<dbReference type="InterPro" id="IPR038765">
    <property type="entry name" value="Papain-like_cys_pep_sf"/>
</dbReference>
<keyword evidence="1" id="KW-1133">Transmembrane helix</keyword>
<feature type="transmembrane region" description="Helical" evidence="1">
    <location>
        <begin position="59"/>
        <end position="76"/>
    </location>
</feature>
<feature type="transmembrane region" description="Helical" evidence="1">
    <location>
        <begin position="12"/>
        <end position="28"/>
    </location>
</feature>
<dbReference type="SUPFAM" id="SSF54001">
    <property type="entry name" value="Cysteine proteinases"/>
    <property type="match status" value="1"/>
</dbReference>